<organism evidence="2 3">
    <name type="scientific">Brevibacterium salitolerans</name>
    <dbReference type="NCBI Taxonomy" id="1403566"/>
    <lineage>
        <taxon>Bacteria</taxon>
        <taxon>Bacillati</taxon>
        <taxon>Actinomycetota</taxon>
        <taxon>Actinomycetes</taxon>
        <taxon>Micrococcales</taxon>
        <taxon>Brevibacteriaceae</taxon>
        <taxon>Brevibacterium</taxon>
    </lineage>
</organism>
<evidence type="ECO:0000313" key="2">
    <source>
        <dbReference type="EMBL" id="GAA2102269.1"/>
    </source>
</evidence>
<feature type="transmembrane region" description="Helical" evidence="1">
    <location>
        <begin position="12"/>
        <end position="31"/>
    </location>
</feature>
<keyword evidence="1" id="KW-0472">Membrane</keyword>
<reference evidence="3" key="1">
    <citation type="journal article" date="2019" name="Int. J. Syst. Evol. Microbiol.">
        <title>The Global Catalogue of Microorganisms (GCM) 10K type strain sequencing project: providing services to taxonomists for standard genome sequencing and annotation.</title>
        <authorList>
            <consortium name="The Broad Institute Genomics Platform"/>
            <consortium name="The Broad Institute Genome Sequencing Center for Infectious Disease"/>
            <person name="Wu L."/>
            <person name="Ma J."/>
        </authorList>
    </citation>
    <scope>NUCLEOTIDE SEQUENCE [LARGE SCALE GENOMIC DNA]</scope>
    <source>
        <strain evidence="3">JCM 15900</strain>
    </source>
</reference>
<keyword evidence="1" id="KW-1133">Transmembrane helix</keyword>
<protein>
    <submittedName>
        <fullName evidence="2">Uncharacterized protein</fullName>
    </submittedName>
</protein>
<proteinExistence type="predicted"/>
<accession>A0ABN2X348</accession>
<dbReference type="EMBL" id="BAAAPZ010000012">
    <property type="protein sequence ID" value="GAA2102269.1"/>
    <property type="molecule type" value="Genomic_DNA"/>
</dbReference>
<keyword evidence="3" id="KW-1185">Reference proteome</keyword>
<comment type="caution">
    <text evidence="2">The sequence shown here is derived from an EMBL/GenBank/DDBJ whole genome shotgun (WGS) entry which is preliminary data.</text>
</comment>
<name>A0ABN2X348_9MICO</name>
<evidence type="ECO:0000256" key="1">
    <source>
        <dbReference type="SAM" id="Phobius"/>
    </source>
</evidence>
<feature type="transmembrane region" description="Helical" evidence="1">
    <location>
        <begin position="43"/>
        <end position="66"/>
    </location>
</feature>
<keyword evidence="1" id="KW-0812">Transmembrane</keyword>
<gene>
    <name evidence="2" type="ORF">GCM10009823_25640</name>
</gene>
<dbReference type="Proteomes" id="UP001500984">
    <property type="component" value="Unassembled WGS sequence"/>
</dbReference>
<sequence>MPYTDALKIGGWVALIVFVVSTIMTAGRRFAEEGLAAVMSLGFPLLYAVIAFVAFSGVAMLMNWVVSRKESAESIDGPVLR</sequence>
<evidence type="ECO:0000313" key="3">
    <source>
        <dbReference type="Proteomes" id="UP001500984"/>
    </source>
</evidence>